<protein>
    <submittedName>
        <fullName evidence="1">Uncharacterized protein</fullName>
    </submittedName>
</protein>
<evidence type="ECO:0000313" key="1">
    <source>
        <dbReference type="EMBL" id="JAN76783.1"/>
    </source>
</evidence>
<name>A0A0P6HKR4_9CRUS</name>
<reference evidence="1" key="1">
    <citation type="submission" date="2015-10" db="EMBL/GenBank/DDBJ databases">
        <title>EvidentialGene: Evidence-directed Construction of Complete mRNA Transcriptomes without Genomes.</title>
        <authorList>
            <person name="Gilbert D.G."/>
        </authorList>
    </citation>
    <scope>NUCLEOTIDE SEQUENCE</scope>
</reference>
<dbReference type="EMBL" id="GDIQ01017954">
    <property type="protein sequence ID" value="JAN76783.1"/>
    <property type="molecule type" value="Transcribed_RNA"/>
</dbReference>
<dbReference type="AlphaFoldDB" id="A0A0P6HKR4"/>
<organism evidence="1">
    <name type="scientific">Daphnia magna</name>
    <dbReference type="NCBI Taxonomy" id="35525"/>
    <lineage>
        <taxon>Eukaryota</taxon>
        <taxon>Metazoa</taxon>
        <taxon>Ecdysozoa</taxon>
        <taxon>Arthropoda</taxon>
        <taxon>Crustacea</taxon>
        <taxon>Branchiopoda</taxon>
        <taxon>Diplostraca</taxon>
        <taxon>Cladocera</taxon>
        <taxon>Anomopoda</taxon>
        <taxon>Daphniidae</taxon>
        <taxon>Daphnia</taxon>
    </lineage>
</organism>
<accession>A0A0P6HKR4</accession>
<sequence>MRATVCLCLSKKESWRISWSFRKKEYHPYSLVSPHDLFQLTRHYSFLRSPEAVAVVFYSFSYRLQNRSRQKVNIGSRRNSYTSTSPVVSFFALSMATYSLPLFRVTMMTAIHASVTF</sequence>
<proteinExistence type="predicted"/>